<proteinExistence type="predicted"/>
<dbReference type="EMBL" id="MPUH01000036">
    <property type="protein sequence ID" value="OMJ93801.1"/>
    <property type="molecule type" value="Genomic_DNA"/>
</dbReference>
<accession>A0A1R2CXX0</accession>
<dbReference type="SMART" id="SM01126">
    <property type="entry name" value="DDE_Tnp_IS1595"/>
    <property type="match status" value="1"/>
</dbReference>
<dbReference type="PANTHER" id="PTHR47163:SF2">
    <property type="entry name" value="SI:DKEY-17M8.2"/>
    <property type="match status" value="1"/>
</dbReference>
<organism evidence="2 3">
    <name type="scientific">Stentor coeruleus</name>
    <dbReference type="NCBI Taxonomy" id="5963"/>
    <lineage>
        <taxon>Eukaryota</taxon>
        <taxon>Sar</taxon>
        <taxon>Alveolata</taxon>
        <taxon>Ciliophora</taxon>
        <taxon>Postciliodesmatophora</taxon>
        <taxon>Heterotrichea</taxon>
        <taxon>Heterotrichida</taxon>
        <taxon>Stentoridae</taxon>
        <taxon>Stentor</taxon>
    </lineage>
</organism>
<gene>
    <name evidence="2" type="ORF">SteCoe_3124</name>
</gene>
<sequence>MSFLGTLTKSQIQVGKDIGSLRPCERTKPDIQTLEAVNIEPEKFDAMCGKHVQRYSTCDDCYDKLIYGFTNRKRSQNLLKKLRSEVEATDKLKGEIEFLKHELNDLCVVNKVPPTFRLGDLYKELSTKPLPKSFFTICESAESALSYFLKLGILPSTPTCKKCGDNMKLQGRAGLGFIYKCLGCRARQDIKTGTFWEKVPMQVNQILWYMILWAVKARDIEIANLMELSHAFISGLTAKIRKILSKDYIDKLPKFTGVVEIDIKNFIKRKIEIGKSKAKERWVLIMVERERKITHMQALCDKSFEVILKIVQERCEIGTVIVTENWGVYGRLEDYGFPHYKLDVAKGFAHLTNPKINISNAYGQWAWVKHAIKRYNRISANLTEHLNEYQWRRNIKLTYKAQKFLEGMLSNALTVISKAKYEESPNEIEIEDISDDD</sequence>
<keyword evidence="3" id="KW-1185">Reference proteome</keyword>
<evidence type="ECO:0000313" key="2">
    <source>
        <dbReference type="EMBL" id="OMJ93801.1"/>
    </source>
</evidence>
<evidence type="ECO:0000259" key="1">
    <source>
        <dbReference type="SMART" id="SM01126"/>
    </source>
</evidence>
<protein>
    <recommendedName>
        <fullName evidence="1">ISXO2-like transposase domain-containing protein</fullName>
    </recommendedName>
</protein>
<dbReference type="InterPro" id="IPR024445">
    <property type="entry name" value="Tnp_ISXO2-like"/>
</dbReference>
<dbReference type="AlphaFoldDB" id="A0A1R2CXX0"/>
<comment type="caution">
    <text evidence="2">The sequence shown here is derived from an EMBL/GenBank/DDBJ whole genome shotgun (WGS) entry which is preliminary data.</text>
</comment>
<reference evidence="2 3" key="1">
    <citation type="submission" date="2016-11" db="EMBL/GenBank/DDBJ databases">
        <title>The macronuclear genome of Stentor coeruleus: a giant cell with tiny introns.</title>
        <authorList>
            <person name="Slabodnick M."/>
            <person name="Ruby J.G."/>
            <person name="Reiff S.B."/>
            <person name="Swart E.C."/>
            <person name="Gosai S."/>
            <person name="Prabakaran S."/>
            <person name="Witkowska E."/>
            <person name="Larue G.E."/>
            <person name="Fisher S."/>
            <person name="Freeman R.M."/>
            <person name="Gunawardena J."/>
            <person name="Chu W."/>
            <person name="Stover N.A."/>
            <person name="Gregory B.D."/>
            <person name="Nowacki M."/>
            <person name="Derisi J."/>
            <person name="Roy S.W."/>
            <person name="Marshall W.F."/>
            <person name="Sood P."/>
        </authorList>
    </citation>
    <scope>NUCLEOTIDE SEQUENCE [LARGE SCALE GENOMIC DNA]</scope>
    <source>
        <strain evidence="2">WM001</strain>
    </source>
</reference>
<evidence type="ECO:0000313" key="3">
    <source>
        <dbReference type="Proteomes" id="UP000187209"/>
    </source>
</evidence>
<name>A0A1R2CXX0_9CILI</name>
<feature type="domain" description="ISXO2-like transposase" evidence="1">
    <location>
        <begin position="254"/>
        <end position="394"/>
    </location>
</feature>
<dbReference type="InterPro" id="IPR053164">
    <property type="entry name" value="IS1016-like_transposase"/>
</dbReference>
<dbReference type="PANTHER" id="PTHR47163">
    <property type="entry name" value="DDE_TNP_IS1595 DOMAIN-CONTAINING PROTEIN"/>
    <property type="match status" value="1"/>
</dbReference>
<dbReference type="Pfam" id="PF12762">
    <property type="entry name" value="DDE_Tnp_IS1595"/>
    <property type="match status" value="1"/>
</dbReference>
<dbReference type="Proteomes" id="UP000187209">
    <property type="component" value="Unassembled WGS sequence"/>
</dbReference>
<dbReference type="OrthoDB" id="8061556at2759"/>